<dbReference type="EMBL" id="CM046120">
    <property type="protein sequence ID" value="KAI8437373.1"/>
    <property type="molecule type" value="Genomic_DNA"/>
</dbReference>
<organism evidence="1 2">
    <name type="scientific">Choristoneura fumiferana</name>
    <name type="common">Spruce budworm moth</name>
    <name type="synonym">Archips fumiferana</name>
    <dbReference type="NCBI Taxonomy" id="7141"/>
    <lineage>
        <taxon>Eukaryota</taxon>
        <taxon>Metazoa</taxon>
        <taxon>Ecdysozoa</taxon>
        <taxon>Arthropoda</taxon>
        <taxon>Hexapoda</taxon>
        <taxon>Insecta</taxon>
        <taxon>Pterygota</taxon>
        <taxon>Neoptera</taxon>
        <taxon>Endopterygota</taxon>
        <taxon>Lepidoptera</taxon>
        <taxon>Glossata</taxon>
        <taxon>Ditrysia</taxon>
        <taxon>Tortricoidea</taxon>
        <taxon>Tortricidae</taxon>
        <taxon>Tortricinae</taxon>
        <taxon>Choristoneura</taxon>
    </lineage>
</organism>
<evidence type="ECO:0000313" key="2">
    <source>
        <dbReference type="Proteomes" id="UP001064048"/>
    </source>
</evidence>
<name>A0ACC0KLI3_CHOFU</name>
<protein>
    <submittedName>
        <fullName evidence="1">Uncharacterized protein</fullName>
    </submittedName>
</protein>
<comment type="caution">
    <text evidence="1">The sequence shown here is derived from an EMBL/GenBank/DDBJ whole genome shotgun (WGS) entry which is preliminary data.</text>
</comment>
<proteinExistence type="predicted"/>
<dbReference type="Proteomes" id="UP001064048">
    <property type="component" value="Chromosome 20"/>
</dbReference>
<accession>A0ACC0KLI3</accession>
<sequence>MKDIPSQKSLNRWESRAGLFIYGATVSKKKDCSETTSLLGGQEKRALKPTAIWWNGVQDIFASWGGFIRVPDLGPGHMSPVRCRLRCHGAAPSNGVVPKHGAAYGAVHGAANGVVPRRGAVYDAVHVEARPVLWDKTKEEYKNKILKTEAWKDVCQNIVPSFNEKDKKEKTKIGNEIVKKWTNVKDNFTKYMKKVELSKKSGAGAKYIKEYHLEQVENNVIKLNYIPTGNQLADILTKPLPTATHVKTNKLHSVKAALAGANTYCAVFLVCQKKLKKLSCFGFTLNSILERLQGNDTPSSGSTADEDQSDDERHMYRVFLAAFEAKVLKVQKESGVMLRDPTSVYRHQNVRSDFLEDISRYNIYPMAIKMAIDVIGIVNDVLDIVYLPVIAAERRDEDGNLQPRPESVVLSTLRETVVELADRETPELIRRRFHENNPIPACRWSADHVLENPDDIIPADYDLNRNLGVDILGLTPFMSNLQKIAPKMVGGALETKIVGKRSILVSNLMGDLKCPDLEPGETVDAYIARAVPIGDTRRFSFNV</sequence>
<reference evidence="1 2" key="1">
    <citation type="journal article" date="2022" name="Genome Biol. Evol.">
        <title>The Spruce Budworm Genome: Reconstructing the Evolutionary History of Antifreeze Proteins.</title>
        <authorList>
            <person name="Beliveau C."/>
            <person name="Gagne P."/>
            <person name="Picq S."/>
            <person name="Vernygora O."/>
            <person name="Keeling C.I."/>
            <person name="Pinkney K."/>
            <person name="Doucet D."/>
            <person name="Wen F."/>
            <person name="Johnston J.S."/>
            <person name="Maaroufi H."/>
            <person name="Boyle B."/>
            <person name="Laroche J."/>
            <person name="Dewar K."/>
            <person name="Juretic N."/>
            <person name="Blackburn G."/>
            <person name="Nisole A."/>
            <person name="Brunet B."/>
            <person name="Brandao M."/>
            <person name="Lumley L."/>
            <person name="Duan J."/>
            <person name="Quan G."/>
            <person name="Lucarotti C.J."/>
            <person name="Roe A.D."/>
            <person name="Sperling F.A.H."/>
            <person name="Levesque R.C."/>
            <person name="Cusson M."/>
        </authorList>
    </citation>
    <scope>NUCLEOTIDE SEQUENCE [LARGE SCALE GENOMIC DNA]</scope>
    <source>
        <strain evidence="1">Glfc:IPQL:Cfum</strain>
    </source>
</reference>
<gene>
    <name evidence="1" type="ORF">MSG28_011711</name>
</gene>
<evidence type="ECO:0000313" key="1">
    <source>
        <dbReference type="EMBL" id="KAI8437373.1"/>
    </source>
</evidence>
<keyword evidence="2" id="KW-1185">Reference proteome</keyword>